<dbReference type="EC" id="4.1.1.81" evidence="4"/>
<evidence type="ECO:0000256" key="6">
    <source>
        <dbReference type="ARBA" id="ARBA00022898"/>
    </source>
</evidence>
<dbReference type="Proteomes" id="UP001290455">
    <property type="component" value="Unassembled WGS sequence"/>
</dbReference>
<dbReference type="CDD" id="cd00609">
    <property type="entry name" value="AAT_like"/>
    <property type="match status" value="1"/>
</dbReference>
<dbReference type="SUPFAM" id="SSF53383">
    <property type="entry name" value="PLP-dependent transferases"/>
    <property type="match status" value="1"/>
</dbReference>
<dbReference type="EMBL" id="JAXOFX010000021">
    <property type="protein sequence ID" value="MDZ5474210.1"/>
    <property type="molecule type" value="Genomic_DNA"/>
</dbReference>
<evidence type="ECO:0000256" key="2">
    <source>
        <dbReference type="ARBA" id="ARBA00003444"/>
    </source>
</evidence>
<keyword evidence="6" id="KW-0663">Pyridoxal phosphate</keyword>
<evidence type="ECO:0000256" key="7">
    <source>
        <dbReference type="ARBA" id="ARBA00023239"/>
    </source>
</evidence>
<dbReference type="InterPro" id="IPR015424">
    <property type="entry name" value="PyrdxlP-dep_Trfase"/>
</dbReference>
<keyword evidence="5" id="KW-0169">Cobalamin biosynthesis</keyword>
<comment type="pathway">
    <text evidence="3">Cofactor biosynthesis; adenosylcobalamin biosynthesis.</text>
</comment>
<comment type="caution">
    <text evidence="11">The sequence shown here is derived from an EMBL/GenBank/DDBJ whole genome shotgun (WGS) entry which is preliminary data.</text>
</comment>
<dbReference type="NCBIfam" id="TIGR01140">
    <property type="entry name" value="L_thr_O3P_dcar"/>
    <property type="match status" value="1"/>
</dbReference>
<evidence type="ECO:0000313" key="12">
    <source>
        <dbReference type="Proteomes" id="UP001290455"/>
    </source>
</evidence>
<accession>A0ABU5J456</accession>
<dbReference type="Gene3D" id="3.90.1150.10">
    <property type="entry name" value="Aspartate Aminotransferase, domain 1"/>
    <property type="match status" value="1"/>
</dbReference>
<dbReference type="InterPro" id="IPR005860">
    <property type="entry name" value="CobD"/>
</dbReference>
<evidence type="ECO:0000256" key="8">
    <source>
        <dbReference type="ARBA" id="ARBA00029996"/>
    </source>
</evidence>
<dbReference type="Pfam" id="PF00155">
    <property type="entry name" value="Aminotran_1_2"/>
    <property type="match status" value="1"/>
</dbReference>
<comment type="cofactor">
    <cofactor evidence="1">
        <name>pyridoxal 5'-phosphate</name>
        <dbReference type="ChEBI" id="CHEBI:597326"/>
    </cofactor>
</comment>
<dbReference type="InterPro" id="IPR004839">
    <property type="entry name" value="Aminotransferase_I/II_large"/>
</dbReference>
<dbReference type="Gene3D" id="3.40.640.10">
    <property type="entry name" value="Type I PLP-dependent aspartate aminotransferase-like (Major domain)"/>
    <property type="match status" value="1"/>
</dbReference>
<reference evidence="11 12" key="1">
    <citation type="submission" date="2023-11" db="EMBL/GenBank/DDBJ databases">
        <title>Bacillus jintuensis, isolated from a mudflat on the Beibu Gulf coast.</title>
        <authorList>
            <person name="Li M."/>
        </authorList>
    </citation>
    <scope>NUCLEOTIDE SEQUENCE [LARGE SCALE GENOMIC DNA]</scope>
    <source>
        <strain evidence="11 12">31A1R</strain>
    </source>
</reference>
<evidence type="ECO:0000256" key="1">
    <source>
        <dbReference type="ARBA" id="ARBA00001933"/>
    </source>
</evidence>
<feature type="domain" description="Aminotransferase class I/classII large" evidence="10">
    <location>
        <begin position="25"/>
        <end position="352"/>
    </location>
</feature>
<keyword evidence="12" id="KW-1185">Reference proteome</keyword>
<dbReference type="PANTHER" id="PTHR42885:SF1">
    <property type="entry name" value="THREONINE-PHOSPHATE DECARBOXYLASE"/>
    <property type="match status" value="1"/>
</dbReference>
<dbReference type="InterPro" id="IPR015422">
    <property type="entry name" value="PyrdxlP-dep_Trfase_small"/>
</dbReference>
<keyword evidence="7 11" id="KW-0456">Lyase</keyword>
<evidence type="ECO:0000256" key="3">
    <source>
        <dbReference type="ARBA" id="ARBA00004953"/>
    </source>
</evidence>
<name>A0ABU5J456_9BACI</name>
<evidence type="ECO:0000259" key="10">
    <source>
        <dbReference type="Pfam" id="PF00155"/>
    </source>
</evidence>
<gene>
    <name evidence="11" type="primary">cobD</name>
    <name evidence="11" type="ORF">SM124_21170</name>
</gene>
<dbReference type="InterPro" id="IPR004838">
    <property type="entry name" value="NHTrfase_class1_PyrdxlP-BS"/>
</dbReference>
<evidence type="ECO:0000313" key="11">
    <source>
        <dbReference type="EMBL" id="MDZ5474210.1"/>
    </source>
</evidence>
<dbReference type="PANTHER" id="PTHR42885">
    <property type="entry name" value="HISTIDINOL-PHOSPHATE AMINOTRANSFERASE-RELATED"/>
    <property type="match status" value="1"/>
</dbReference>
<comment type="function">
    <text evidence="2">Decarboxylates L-threonine-O-3-phosphate to yield (R)-1-amino-2-propanol O-2-phosphate, the precursor for the linkage between the nucleotide loop and the corrin ring in cobalamin.</text>
</comment>
<organism evidence="11 12">
    <name type="scientific">Robertmurraya mangrovi</name>
    <dbReference type="NCBI Taxonomy" id="3098077"/>
    <lineage>
        <taxon>Bacteria</taxon>
        <taxon>Bacillati</taxon>
        <taxon>Bacillota</taxon>
        <taxon>Bacilli</taxon>
        <taxon>Bacillales</taxon>
        <taxon>Bacillaceae</taxon>
        <taxon>Robertmurraya</taxon>
    </lineage>
</organism>
<evidence type="ECO:0000256" key="4">
    <source>
        <dbReference type="ARBA" id="ARBA00012285"/>
    </source>
</evidence>
<protein>
    <recommendedName>
        <fullName evidence="4">threonine-phosphate decarboxylase</fullName>
        <ecNumber evidence="4">4.1.1.81</ecNumber>
    </recommendedName>
    <alternativeName>
        <fullName evidence="8">L-threonine-O-3-phosphate decarboxylase</fullName>
    </alternativeName>
</protein>
<evidence type="ECO:0000256" key="5">
    <source>
        <dbReference type="ARBA" id="ARBA00022573"/>
    </source>
</evidence>
<proteinExistence type="predicted"/>
<evidence type="ECO:0000256" key="9">
    <source>
        <dbReference type="ARBA" id="ARBA00048531"/>
    </source>
</evidence>
<dbReference type="InterPro" id="IPR015421">
    <property type="entry name" value="PyrdxlP-dep_Trfase_major"/>
</dbReference>
<comment type="catalytic activity">
    <reaction evidence="9">
        <text>O-phospho-L-threonine + H(+) = (R)-1-aminopropan-2-yl phosphate + CO2</text>
        <dbReference type="Rhea" id="RHEA:11492"/>
        <dbReference type="ChEBI" id="CHEBI:15378"/>
        <dbReference type="ChEBI" id="CHEBI:16526"/>
        <dbReference type="ChEBI" id="CHEBI:58563"/>
        <dbReference type="ChEBI" id="CHEBI:58675"/>
        <dbReference type="EC" id="4.1.1.81"/>
    </reaction>
</comment>
<dbReference type="PROSITE" id="PS00105">
    <property type="entry name" value="AA_TRANSFER_CLASS_1"/>
    <property type="match status" value="1"/>
</dbReference>
<dbReference type="RefSeq" id="WP_322448503.1">
    <property type="nucleotide sequence ID" value="NZ_JAXOFX010000021.1"/>
</dbReference>
<dbReference type="GO" id="GO:0048472">
    <property type="term" value="F:threonine-phosphate decarboxylase activity"/>
    <property type="evidence" value="ECO:0007669"/>
    <property type="project" value="UniProtKB-EC"/>
</dbReference>
<sequence>MKWPSHGSNPQYLFEAMGLPLPKRYIDFSANINPLGPPESLTKQWNEFIHKINVYPDPYSTRLKENIAEKENLLSTQVLIGNGGAEIITLIARMLTGKRVLIIQPTFSEYEKACKANGCEVRYLQVNHQQDWMVDLELLKEELRTADAMFLCNPNNPTGVVYSKSQIIDILKLCDKNDCQLILDEAFYDFLVDYKSITSLIKQYSNLIILRSMTKMFSIPGLRLGYVMATESVVEQITTYQSHWSVNTIAMLAGEACLEDEAFIINTQNYIQRERKRLFSFFEKENFIVSPSQVNFYLLRDAKTEDSFQLFTFLLQKGIIPRHTFNFPGLEGSWLRFAIKSTEENDQLMEVLQEWRIHLD</sequence>